<feature type="region of interest" description="Disordered" evidence="24">
    <location>
        <begin position="512"/>
        <end position="544"/>
    </location>
</feature>
<dbReference type="Gene3D" id="3.40.800.20">
    <property type="entry name" value="Histone deacetylase domain"/>
    <property type="match status" value="1"/>
</dbReference>
<dbReference type="GO" id="GO:0006355">
    <property type="term" value="P:regulation of DNA-templated transcription"/>
    <property type="evidence" value="ECO:0007669"/>
    <property type="project" value="InterPro"/>
</dbReference>
<evidence type="ECO:0000313" key="27">
    <source>
        <dbReference type="Proteomes" id="UP000324091"/>
    </source>
</evidence>
<keyword evidence="11" id="KW-0378">Hydrolase</keyword>
<dbReference type="PANTHER" id="PTHR10625:SF14">
    <property type="entry name" value="HISTONE DEACETYLASE 8"/>
    <property type="match status" value="1"/>
</dbReference>
<evidence type="ECO:0000256" key="13">
    <source>
        <dbReference type="ARBA" id="ARBA00023015"/>
    </source>
</evidence>
<keyword evidence="27" id="KW-1185">Reference proteome</keyword>
<keyword evidence="13" id="KW-0805">Transcription regulation</keyword>
<keyword evidence="10" id="KW-0479">Metal-binding</keyword>
<comment type="similarity">
    <text evidence="23">Belongs to the histone deacetylase family. HD Type 1 subfamily.</text>
</comment>
<evidence type="ECO:0000256" key="11">
    <source>
        <dbReference type="ARBA" id="ARBA00022801"/>
    </source>
</evidence>
<dbReference type="SUPFAM" id="SSF52768">
    <property type="entry name" value="Arginase/deacetylase"/>
    <property type="match status" value="1"/>
</dbReference>
<feature type="domain" description="Histone deacetylase" evidence="25">
    <location>
        <begin position="35"/>
        <end position="322"/>
    </location>
</feature>
<dbReference type="GO" id="GO:0005634">
    <property type="term" value="C:nucleus"/>
    <property type="evidence" value="ECO:0007669"/>
    <property type="project" value="UniProtKB-SubCell"/>
</dbReference>
<dbReference type="InterPro" id="IPR007576">
    <property type="entry name" value="CITED"/>
</dbReference>
<keyword evidence="12" id="KW-0156">Chromatin regulator</keyword>
<accession>A0A5C6N8R6</accession>
<dbReference type="EC" id="3.5.1.98" evidence="6"/>
<proteinExistence type="inferred from homology"/>
<dbReference type="GO" id="GO:0031507">
    <property type="term" value="P:heterochromatin formation"/>
    <property type="evidence" value="ECO:0007669"/>
    <property type="project" value="TreeGrafter"/>
</dbReference>
<dbReference type="CDD" id="cd10000">
    <property type="entry name" value="HDAC8"/>
    <property type="match status" value="1"/>
</dbReference>
<evidence type="ECO:0000256" key="4">
    <source>
        <dbReference type="ARBA" id="ARBA00004496"/>
    </source>
</evidence>
<reference evidence="26 27" key="1">
    <citation type="submission" date="2019-04" db="EMBL/GenBank/DDBJ databases">
        <title>Chromosome genome assembly for Takifugu flavidus.</title>
        <authorList>
            <person name="Xiao S."/>
        </authorList>
    </citation>
    <scope>NUCLEOTIDE SEQUENCE [LARGE SCALE GENOMIC DNA]</scope>
    <source>
        <strain evidence="26">HTHZ2018</strain>
        <tissue evidence="26">Muscle</tissue>
    </source>
</reference>
<keyword evidence="9" id="KW-0678">Repressor</keyword>
<evidence type="ECO:0000313" key="26">
    <source>
        <dbReference type="EMBL" id="TWW63553.1"/>
    </source>
</evidence>
<evidence type="ECO:0000256" key="15">
    <source>
        <dbReference type="ARBA" id="ARBA00023163"/>
    </source>
</evidence>
<evidence type="ECO:0000256" key="18">
    <source>
        <dbReference type="ARBA" id="ARBA00041964"/>
    </source>
</evidence>
<organism evidence="26 27">
    <name type="scientific">Takifugu flavidus</name>
    <name type="common">sansaifugu</name>
    <dbReference type="NCBI Taxonomy" id="433684"/>
    <lineage>
        <taxon>Eukaryota</taxon>
        <taxon>Metazoa</taxon>
        <taxon>Chordata</taxon>
        <taxon>Craniata</taxon>
        <taxon>Vertebrata</taxon>
        <taxon>Euteleostomi</taxon>
        <taxon>Actinopterygii</taxon>
        <taxon>Neopterygii</taxon>
        <taxon>Teleostei</taxon>
        <taxon>Neoteleostei</taxon>
        <taxon>Acanthomorphata</taxon>
        <taxon>Eupercaria</taxon>
        <taxon>Tetraodontiformes</taxon>
        <taxon>Tetradontoidea</taxon>
        <taxon>Tetraodontidae</taxon>
        <taxon>Takifugu</taxon>
    </lineage>
</organism>
<dbReference type="InterPro" id="IPR003084">
    <property type="entry name" value="HDAC_I/II"/>
</dbReference>
<feature type="region of interest" description="Disordered" evidence="24">
    <location>
        <begin position="576"/>
        <end position="633"/>
    </location>
</feature>
<comment type="catalytic activity">
    <reaction evidence="21">
        <text>N(6)-(2E)-butenoyl-L-lysyl-[protein] + H2O = (2E)-2-butenoate + L-lysyl-[protein]</text>
        <dbReference type="Rhea" id="RHEA:69172"/>
        <dbReference type="Rhea" id="RHEA-COMP:9752"/>
        <dbReference type="Rhea" id="RHEA-COMP:13707"/>
        <dbReference type="ChEBI" id="CHEBI:15377"/>
        <dbReference type="ChEBI" id="CHEBI:29969"/>
        <dbReference type="ChEBI" id="CHEBI:35899"/>
        <dbReference type="ChEBI" id="CHEBI:137954"/>
    </reaction>
    <physiologicalReaction direction="left-to-right" evidence="21">
        <dbReference type="Rhea" id="RHEA:69173"/>
    </physiologicalReaction>
</comment>
<keyword evidence="8" id="KW-0963">Cytoplasm</keyword>
<dbReference type="PRINTS" id="PR01270">
    <property type="entry name" value="HDASUPER"/>
</dbReference>
<evidence type="ECO:0000256" key="16">
    <source>
        <dbReference type="ARBA" id="ARBA00023242"/>
    </source>
</evidence>
<evidence type="ECO:0000256" key="10">
    <source>
        <dbReference type="ARBA" id="ARBA00022723"/>
    </source>
</evidence>
<dbReference type="InterPro" id="IPR023696">
    <property type="entry name" value="Ureohydrolase_dom_sf"/>
</dbReference>
<evidence type="ECO:0000256" key="7">
    <source>
        <dbReference type="ARBA" id="ARBA00022454"/>
    </source>
</evidence>
<keyword evidence="16" id="KW-0539">Nucleus</keyword>
<protein>
    <recommendedName>
        <fullName evidence="17">Histone deacetylase 8</fullName>
        <ecNumber evidence="6">3.5.1.98</ecNumber>
    </recommendedName>
    <alternativeName>
        <fullName evidence="18">Protein deacetylase HDAC8</fullName>
    </alternativeName>
    <alternativeName>
        <fullName evidence="19">Protein decrotonylase HDAC8</fullName>
    </alternativeName>
</protein>
<dbReference type="AlphaFoldDB" id="A0A5C6N8R6"/>
<comment type="subcellular location">
    <subcellularLocation>
        <location evidence="3">Chromosome</location>
    </subcellularLocation>
    <subcellularLocation>
        <location evidence="4">Cytoplasm</location>
    </subcellularLocation>
    <subcellularLocation>
        <location evidence="2">Nucleus</location>
    </subcellularLocation>
</comment>
<evidence type="ECO:0000256" key="14">
    <source>
        <dbReference type="ARBA" id="ARBA00023159"/>
    </source>
</evidence>
<dbReference type="PANTHER" id="PTHR10625">
    <property type="entry name" value="HISTONE DEACETYLASE HDAC1-RELATED"/>
    <property type="match status" value="1"/>
</dbReference>
<comment type="catalytic activity">
    <reaction evidence="22">
        <text>N(6)-acetyl-L-lysyl-[histone] + H2O = L-lysyl-[histone] + acetate</text>
        <dbReference type="Rhea" id="RHEA:58196"/>
        <dbReference type="Rhea" id="RHEA-COMP:9845"/>
        <dbReference type="Rhea" id="RHEA-COMP:11338"/>
        <dbReference type="ChEBI" id="CHEBI:15377"/>
        <dbReference type="ChEBI" id="CHEBI:29969"/>
        <dbReference type="ChEBI" id="CHEBI:30089"/>
        <dbReference type="ChEBI" id="CHEBI:61930"/>
        <dbReference type="EC" id="3.5.1.98"/>
    </reaction>
    <physiologicalReaction direction="left-to-right" evidence="22">
        <dbReference type="Rhea" id="RHEA:58197"/>
    </physiologicalReaction>
</comment>
<evidence type="ECO:0000256" key="8">
    <source>
        <dbReference type="ARBA" id="ARBA00022490"/>
    </source>
</evidence>
<dbReference type="GO" id="GO:0141221">
    <property type="term" value="F:histone deacetylase activity, hydrolytic mechanism"/>
    <property type="evidence" value="ECO:0007669"/>
    <property type="project" value="UniProtKB-EC"/>
</dbReference>
<dbReference type="Pfam" id="PF00850">
    <property type="entry name" value="Hist_deacetyl"/>
    <property type="match status" value="1"/>
</dbReference>
<comment type="catalytic activity">
    <reaction evidence="20">
        <text>N(6)-acetyl-L-lysyl-[protein] + H2O = L-lysyl-[protein] + acetate</text>
        <dbReference type="Rhea" id="RHEA:58108"/>
        <dbReference type="Rhea" id="RHEA-COMP:9752"/>
        <dbReference type="Rhea" id="RHEA-COMP:10731"/>
        <dbReference type="ChEBI" id="CHEBI:15377"/>
        <dbReference type="ChEBI" id="CHEBI:29969"/>
        <dbReference type="ChEBI" id="CHEBI:30089"/>
        <dbReference type="ChEBI" id="CHEBI:61930"/>
    </reaction>
    <physiologicalReaction direction="left-to-right" evidence="20">
        <dbReference type="Rhea" id="RHEA:58109"/>
    </physiologicalReaction>
</comment>
<dbReference type="GO" id="GO:0005694">
    <property type="term" value="C:chromosome"/>
    <property type="evidence" value="ECO:0007669"/>
    <property type="project" value="UniProtKB-SubCell"/>
</dbReference>
<keyword evidence="15" id="KW-0804">Transcription</keyword>
<dbReference type="GO" id="GO:0005737">
    <property type="term" value="C:cytoplasm"/>
    <property type="evidence" value="ECO:0007669"/>
    <property type="project" value="UniProtKB-SubCell"/>
</dbReference>
<evidence type="ECO:0000256" key="6">
    <source>
        <dbReference type="ARBA" id="ARBA00012111"/>
    </source>
</evidence>
<evidence type="ECO:0000256" key="19">
    <source>
        <dbReference type="ARBA" id="ARBA00042783"/>
    </source>
</evidence>
<evidence type="ECO:0000259" key="25">
    <source>
        <dbReference type="Pfam" id="PF00850"/>
    </source>
</evidence>
<keyword evidence="7" id="KW-0158">Chromosome</keyword>
<evidence type="ECO:0000256" key="2">
    <source>
        <dbReference type="ARBA" id="ARBA00004123"/>
    </source>
</evidence>
<keyword evidence="14" id="KW-0010">Activator</keyword>
<evidence type="ECO:0000256" key="9">
    <source>
        <dbReference type="ARBA" id="ARBA00022491"/>
    </source>
</evidence>
<evidence type="ECO:0000256" key="17">
    <source>
        <dbReference type="ARBA" id="ARBA00040347"/>
    </source>
</evidence>
<evidence type="ECO:0000256" key="1">
    <source>
        <dbReference type="ARBA" id="ARBA00001968"/>
    </source>
</evidence>
<evidence type="ECO:0000256" key="3">
    <source>
        <dbReference type="ARBA" id="ARBA00004286"/>
    </source>
</evidence>
<dbReference type="Proteomes" id="UP000324091">
    <property type="component" value="Chromosome 3"/>
</dbReference>
<dbReference type="GO" id="GO:0046872">
    <property type="term" value="F:metal ion binding"/>
    <property type="evidence" value="ECO:0007669"/>
    <property type="project" value="UniProtKB-KW"/>
</dbReference>
<dbReference type="Pfam" id="PF04487">
    <property type="entry name" value="CITED"/>
    <property type="match status" value="1"/>
</dbReference>
<dbReference type="InterPro" id="IPR023801">
    <property type="entry name" value="His_deacetylse_dom"/>
</dbReference>
<comment type="caution">
    <text evidence="26">The sequence shown here is derived from an EMBL/GenBank/DDBJ whole genome shotgun (WGS) entry which is preliminary data.</text>
</comment>
<comment type="similarity">
    <text evidence="5">Belongs to the CITED family.</text>
</comment>
<dbReference type="FunFam" id="3.40.800.20:FF:000006">
    <property type="entry name" value="Histone deacetylase 8"/>
    <property type="match status" value="1"/>
</dbReference>
<dbReference type="FunFam" id="6.10.140.2200:FF:000002">
    <property type="entry name" value="cbp/p300-interacting transactivator 1 isoform X2"/>
    <property type="match status" value="1"/>
</dbReference>
<sequence length="834" mass="89778">MTSSGDSNDESYSKRKVAYVFSPEYIQTCDSLSKVPNRASMVHSLIEAYELLEHMNIVKPELATIEEMAKFHTDSYLEHLHKISQDGDNDDPQSADYGLGYDCPVVEGIFDYAAAVGGATLTAAQSLLDQKCDVAINWSGGWHHAKKDEASGFCYVNDAVLGILRLREKYERVLYVDVDLHHGDGVEDAFSFTSKVMTVSLHKFSPGFFPGTGDVCDTGLGKGRWYAVNVPLEDGIKDDRYYQIFSSVMQEVYAHFNPEAVVMQLGADTMAGDPMCSFNMTPVGVGKCLQYVLGWRLPTLLLGGGGYNLANTARCWTYLTAVVLGKSLSSEIPDHENQRLIAGASVSKVTGEISLPSASIPETLAQPVQFFTEYGPDYSLEISPSCRPDRNDLKHLDQVVSTIKGVCLSDASGLAWMPTPAVGPAPPDRGTQERSSRGVKHRRTYLRDIITSATSKQRRHAAAVASTPTGAQLRRSLLGVGGEFRLGSGKTANSYLGVHERSDELMTRLQEQQVDTKRGGTGDPAPAPIEAPTSAPPVAGRRSPPVLRRFRDCAARGPERHLLLLPHSREFKECGLARSHRSPTRSMLRRLSNQDNLERTPPVPPRHDVEEGAAEAGKPERGDGAPCSEPTHHRGPLVEPLFLSRIWAFLVMTSLLFPANTMKDLSSSSPLSSLLHFPPSKTSVVPFSPSAGAVSSPSGSPLSKPQPFCLQTGPHLIASMQLQKLNSHYQNLAGASAGHPPPGGAQRGFGTSPMTSGNQLLGAAGGLGGAGMNVGISVGGQASGAGGIIDFEPVDEEVLMSLVVELGLDRANELPELWLGQNEFDFMSDVPAGC</sequence>
<gene>
    <name evidence="26" type="ORF">D4764_03G0005610</name>
</gene>
<evidence type="ECO:0000256" key="5">
    <source>
        <dbReference type="ARBA" id="ARBA00006967"/>
    </source>
</evidence>
<evidence type="ECO:0000256" key="21">
    <source>
        <dbReference type="ARBA" id="ARBA00049193"/>
    </source>
</evidence>
<feature type="region of interest" description="Disordered" evidence="24">
    <location>
        <begin position="734"/>
        <end position="756"/>
    </location>
</feature>
<evidence type="ECO:0000256" key="12">
    <source>
        <dbReference type="ARBA" id="ARBA00022853"/>
    </source>
</evidence>
<dbReference type="InterPro" id="IPR000286">
    <property type="entry name" value="HDACs"/>
</dbReference>
<name>A0A5C6N8R6_9TELE</name>
<evidence type="ECO:0000256" key="22">
    <source>
        <dbReference type="ARBA" id="ARBA00049416"/>
    </source>
</evidence>
<evidence type="ECO:0000256" key="24">
    <source>
        <dbReference type="SAM" id="MobiDB-lite"/>
    </source>
</evidence>
<feature type="region of interest" description="Disordered" evidence="24">
    <location>
        <begin position="421"/>
        <end position="440"/>
    </location>
</feature>
<comment type="cofactor">
    <cofactor evidence="1">
        <name>a divalent metal cation</name>
        <dbReference type="ChEBI" id="CHEBI:60240"/>
    </cofactor>
</comment>
<dbReference type="EMBL" id="RHFK02000016">
    <property type="protein sequence ID" value="TWW63553.1"/>
    <property type="molecule type" value="Genomic_DNA"/>
</dbReference>
<dbReference type="Gene3D" id="6.10.140.2200">
    <property type="match status" value="1"/>
</dbReference>
<dbReference type="InterPro" id="IPR037138">
    <property type="entry name" value="His_deacetylse_dom_sf"/>
</dbReference>
<evidence type="ECO:0000256" key="20">
    <source>
        <dbReference type="ARBA" id="ARBA00049136"/>
    </source>
</evidence>
<dbReference type="PRINTS" id="PR01271">
    <property type="entry name" value="HISDACETLASE"/>
</dbReference>
<evidence type="ECO:0000256" key="23">
    <source>
        <dbReference type="ARBA" id="ARBA00061569"/>
    </source>
</evidence>